<dbReference type="AlphaFoldDB" id="A0A0J6SEK1"/>
<reference evidence="2 3" key="1">
    <citation type="submission" date="2015-03" db="EMBL/GenBank/DDBJ databases">
        <title>Genome sequencing of Methylobacterium aquaticum DSM16371 type strain.</title>
        <authorList>
            <person name="Chaudhry V."/>
            <person name="Patil P.B."/>
        </authorList>
    </citation>
    <scope>NUCLEOTIDE SEQUENCE [LARGE SCALE GENOMIC DNA]</scope>
    <source>
        <strain evidence="2 3">DSM 16371</strain>
    </source>
</reference>
<evidence type="ECO:0000313" key="3">
    <source>
        <dbReference type="Proteomes" id="UP000035929"/>
    </source>
</evidence>
<dbReference type="RefSeq" id="WP_048465318.1">
    <property type="nucleotide sequence ID" value="NZ_LABX01000146.1"/>
</dbReference>
<comment type="caution">
    <text evidence="2">The sequence shown here is derived from an EMBL/GenBank/DDBJ whole genome shotgun (WGS) entry which is preliminary data.</text>
</comment>
<dbReference type="Proteomes" id="UP000035929">
    <property type="component" value="Unassembled WGS sequence"/>
</dbReference>
<protein>
    <submittedName>
        <fullName evidence="2">Uncharacterized protein</fullName>
    </submittedName>
</protein>
<evidence type="ECO:0000313" key="2">
    <source>
        <dbReference type="EMBL" id="KMO31813.1"/>
    </source>
</evidence>
<proteinExistence type="predicted"/>
<evidence type="ECO:0000256" key="1">
    <source>
        <dbReference type="SAM" id="MobiDB-lite"/>
    </source>
</evidence>
<gene>
    <name evidence="2" type="ORF">VP06_18900</name>
</gene>
<organism evidence="2 3">
    <name type="scientific">Methylobacterium aquaticum</name>
    <dbReference type="NCBI Taxonomy" id="270351"/>
    <lineage>
        <taxon>Bacteria</taxon>
        <taxon>Pseudomonadati</taxon>
        <taxon>Pseudomonadota</taxon>
        <taxon>Alphaproteobacteria</taxon>
        <taxon>Hyphomicrobiales</taxon>
        <taxon>Methylobacteriaceae</taxon>
        <taxon>Methylobacterium</taxon>
    </lineage>
</organism>
<feature type="compositionally biased region" description="Polar residues" evidence="1">
    <location>
        <begin position="116"/>
        <end position="125"/>
    </location>
</feature>
<dbReference type="PATRIC" id="fig|270351.6.peg.1414"/>
<feature type="region of interest" description="Disordered" evidence="1">
    <location>
        <begin position="75"/>
        <end position="127"/>
    </location>
</feature>
<sequence>MGRKRRHCVEGWTFGRLERVVTTLVEASLEDPAAAPPDLIQRLRHLQRNAEAAGGDRQILQVIASGRRLLGDGLALTGPGAPTDDAGMVDAPSAGAPLRDAAVSTDGPDARRERPASSTGTTAAIQPTRLFLHDLKA</sequence>
<dbReference type="EMBL" id="LABX01000146">
    <property type="protein sequence ID" value="KMO31813.1"/>
    <property type="molecule type" value="Genomic_DNA"/>
</dbReference>
<name>A0A0J6SEK1_9HYPH</name>
<accession>A0A0J6SEK1</accession>